<dbReference type="AlphaFoldDB" id="A0AAV4KJ56"/>
<proteinExistence type="predicted"/>
<evidence type="ECO:0000256" key="1">
    <source>
        <dbReference type="SAM" id="MobiDB-lite"/>
    </source>
</evidence>
<feature type="compositionally biased region" description="Low complexity" evidence="1">
    <location>
        <begin position="18"/>
        <end position="29"/>
    </location>
</feature>
<dbReference type="EMBL" id="BMSJ01000005">
    <property type="protein sequence ID" value="GGR27412.1"/>
    <property type="molecule type" value="Genomic_DNA"/>
</dbReference>
<feature type="region of interest" description="Disordered" evidence="1">
    <location>
        <begin position="1"/>
        <end position="65"/>
    </location>
</feature>
<name>A0AAV4KJ56_9ACTN</name>
<dbReference type="Proteomes" id="UP000642014">
    <property type="component" value="Unassembled WGS sequence"/>
</dbReference>
<accession>A0AAV4KJ56</accession>
<protein>
    <submittedName>
        <fullName evidence="2">Uncharacterized protein</fullName>
    </submittedName>
</protein>
<organism evidence="2 3">
    <name type="scientific">Streptomyces cinereoruber</name>
    <dbReference type="NCBI Taxonomy" id="67260"/>
    <lineage>
        <taxon>Bacteria</taxon>
        <taxon>Bacillati</taxon>
        <taxon>Actinomycetota</taxon>
        <taxon>Actinomycetes</taxon>
        <taxon>Kitasatosporales</taxon>
        <taxon>Streptomycetaceae</taxon>
        <taxon>Streptomyces</taxon>
    </lineage>
</organism>
<evidence type="ECO:0000313" key="3">
    <source>
        <dbReference type="Proteomes" id="UP000642014"/>
    </source>
</evidence>
<sequence>MVKASPGAASPADGFFPGAVASAAGSSTGPQPHAPAPSTARPRPVPASRTRCLRDGPRSPAVVPAVLPPRIGMRPLPFLALSPRGLPSSHGRVAARRPERAQANRGAGRRPGAVRDGDSAVKLRTPP</sequence>
<reference evidence="2 3" key="1">
    <citation type="journal article" date="2014" name="Int. J. Syst. Evol. Microbiol.">
        <title>Complete genome sequence of Corynebacterium casei LMG S-19264T (=DSM 44701T), isolated from a smear-ripened cheese.</title>
        <authorList>
            <consortium name="US DOE Joint Genome Institute (JGI-PGF)"/>
            <person name="Walter F."/>
            <person name="Albersmeier A."/>
            <person name="Kalinowski J."/>
            <person name="Ruckert C."/>
        </authorList>
    </citation>
    <scope>NUCLEOTIDE SEQUENCE [LARGE SCALE GENOMIC DNA]</scope>
    <source>
        <strain evidence="2 3">JCM 4205</strain>
    </source>
</reference>
<evidence type="ECO:0000313" key="2">
    <source>
        <dbReference type="EMBL" id="GGR27412.1"/>
    </source>
</evidence>
<comment type="caution">
    <text evidence="2">The sequence shown here is derived from an EMBL/GenBank/DDBJ whole genome shotgun (WGS) entry which is preliminary data.</text>
</comment>
<gene>
    <name evidence="2" type="ORF">GCM10010497_32310</name>
</gene>
<feature type="region of interest" description="Disordered" evidence="1">
    <location>
        <begin position="80"/>
        <end position="127"/>
    </location>
</feature>